<sequence length="54" mass="5942">MEWNTDSSLEVSTIMRRVTAILDEHNMCVLGAVGAQEPRLTPCTDEEQAPLGPK</sequence>
<dbReference type="EMBL" id="FQTT01000015">
    <property type="protein sequence ID" value="SHE26735.1"/>
    <property type="molecule type" value="Genomic_DNA"/>
</dbReference>
<evidence type="ECO:0000313" key="1">
    <source>
        <dbReference type="EMBL" id="SHE26735.1"/>
    </source>
</evidence>
<gene>
    <name evidence="1" type="ORF">ACGLYG10_2989</name>
</gene>
<proteinExistence type="predicted"/>
<evidence type="ECO:0000313" key="2">
    <source>
        <dbReference type="Proteomes" id="UP000184291"/>
    </source>
</evidence>
<dbReference type="RefSeq" id="WP_170866538.1">
    <property type="nucleotide sequence ID" value="NZ_FQTT01000015.1"/>
</dbReference>
<reference evidence="2" key="1">
    <citation type="submission" date="2016-09" db="EMBL/GenBank/DDBJ databases">
        <authorList>
            <person name="Strepis N."/>
        </authorList>
    </citation>
    <scope>NUCLEOTIDE SEQUENCE [LARGE SCALE GENOMIC DNA]</scope>
</reference>
<name>A0A1M4S3F4_9ACTO</name>
<keyword evidence="2" id="KW-1185">Reference proteome</keyword>
<dbReference type="STRING" id="1892869.ACGLYG10_2989"/>
<accession>A0A1M4S3F4</accession>
<organism evidence="1 2">
    <name type="scientific">Actinomyces glycerinitolerans</name>
    <dbReference type="NCBI Taxonomy" id="1892869"/>
    <lineage>
        <taxon>Bacteria</taxon>
        <taxon>Bacillati</taxon>
        <taxon>Actinomycetota</taxon>
        <taxon>Actinomycetes</taxon>
        <taxon>Actinomycetales</taxon>
        <taxon>Actinomycetaceae</taxon>
        <taxon>Actinomyces</taxon>
    </lineage>
</organism>
<protein>
    <submittedName>
        <fullName evidence="1">Uncharacterized protein</fullName>
    </submittedName>
</protein>
<dbReference type="AlphaFoldDB" id="A0A1M4S3F4"/>
<dbReference type="Proteomes" id="UP000184291">
    <property type="component" value="Unassembled WGS sequence"/>
</dbReference>